<dbReference type="Proteomes" id="UP000253083">
    <property type="component" value="Unassembled WGS sequence"/>
</dbReference>
<organism evidence="2 3">
    <name type="scientific">Arenicella xantha</name>
    <dbReference type="NCBI Taxonomy" id="644221"/>
    <lineage>
        <taxon>Bacteria</taxon>
        <taxon>Pseudomonadati</taxon>
        <taxon>Pseudomonadota</taxon>
        <taxon>Gammaproteobacteria</taxon>
        <taxon>Arenicellales</taxon>
        <taxon>Arenicellaceae</taxon>
        <taxon>Arenicella</taxon>
    </lineage>
</organism>
<dbReference type="EMBL" id="QNRT01000012">
    <property type="protein sequence ID" value="RBP47023.1"/>
    <property type="molecule type" value="Genomic_DNA"/>
</dbReference>
<feature type="transmembrane region" description="Helical" evidence="1">
    <location>
        <begin position="122"/>
        <end position="141"/>
    </location>
</feature>
<accession>A0A395JEJ4</accession>
<keyword evidence="3" id="KW-1185">Reference proteome</keyword>
<comment type="caution">
    <text evidence="2">The sequence shown here is derived from an EMBL/GenBank/DDBJ whole genome shotgun (WGS) entry which is preliminary data.</text>
</comment>
<reference evidence="2 3" key="1">
    <citation type="submission" date="2018-06" db="EMBL/GenBank/DDBJ databases">
        <title>Genomic Encyclopedia of Type Strains, Phase IV (KMG-IV): sequencing the most valuable type-strain genomes for metagenomic binning, comparative biology and taxonomic classification.</title>
        <authorList>
            <person name="Goeker M."/>
        </authorList>
    </citation>
    <scope>NUCLEOTIDE SEQUENCE [LARGE SCALE GENOMIC DNA]</scope>
    <source>
        <strain evidence="2 3">DSM 24032</strain>
    </source>
</reference>
<dbReference type="AlphaFoldDB" id="A0A395JEJ4"/>
<name>A0A395JEJ4_9GAMM</name>
<proteinExistence type="predicted"/>
<feature type="transmembrane region" description="Helical" evidence="1">
    <location>
        <begin position="62"/>
        <end position="82"/>
    </location>
</feature>
<protein>
    <submittedName>
        <fullName evidence="2">Uncharacterized protein</fullName>
    </submittedName>
</protein>
<evidence type="ECO:0000313" key="2">
    <source>
        <dbReference type="EMBL" id="RBP47023.1"/>
    </source>
</evidence>
<sequence>MIKFLKSFVSIIILVCVFLPISQCTYKSPPVISESGEVLKQSEDAVESHVISDIILKSNDPISITDLAFVLLFFLPLFLSLLPSFKGWKIIFKLSLQSILSVWLVYCSYMIVFELFSPLPAGWALSVSCILFFVLTSVEWWQMKHNKNKNLHSLRSRGRA</sequence>
<feature type="transmembrane region" description="Helical" evidence="1">
    <location>
        <begin position="94"/>
        <end position="116"/>
    </location>
</feature>
<dbReference type="InParanoid" id="A0A395JEJ4"/>
<evidence type="ECO:0000313" key="3">
    <source>
        <dbReference type="Proteomes" id="UP000253083"/>
    </source>
</evidence>
<keyword evidence="1" id="KW-0812">Transmembrane</keyword>
<gene>
    <name evidence="2" type="ORF">DFR28_1127</name>
</gene>
<keyword evidence="1" id="KW-0472">Membrane</keyword>
<keyword evidence="1" id="KW-1133">Transmembrane helix</keyword>
<evidence type="ECO:0000256" key="1">
    <source>
        <dbReference type="SAM" id="Phobius"/>
    </source>
</evidence>